<keyword evidence="3" id="KW-0540">Nuclease</keyword>
<dbReference type="AlphaFoldDB" id="A0A4S8NQM8"/>
<dbReference type="InterPro" id="IPR005135">
    <property type="entry name" value="Endo/exonuclease/phosphatase"/>
</dbReference>
<dbReference type="InterPro" id="IPR036691">
    <property type="entry name" value="Endo/exonu/phosph_ase_sf"/>
</dbReference>
<evidence type="ECO:0000313" key="4">
    <source>
        <dbReference type="Proteomes" id="UP000307087"/>
    </source>
</evidence>
<organism evidence="3 4">
    <name type="scientific">Nocardioides caeni</name>
    <dbReference type="NCBI Taxonomy" id="574700"/>
    <lineage>
        <taxon>Bacteria</taxon>
        <taxon>Bacillati</taxon>
        <taxon>Actinomycetota</taxon>
        <taxon>Actinomycetes</taxon>
        <taxon>Propionibacteriales</taxon>
        <taxon>Nocardioidaceae</taxon>
        <taxon>Nocardioides</taxon>
    </lineage>
</organism>
<gene>
    <name evidence="3" type="ORF">E9934_05085</name>
</gene>
<dbReference type="SUPFAM" id="SSF56219">
    <property type="entry name" value="DNase I-like"/>
    <property type="match status" value="1"/>
</dbReference>
<dbReference type="GO" id="GO:0004519">
    <property type="term" value="F:endonuclease activity"/>
    <property type="evidence" value="ECO:0007669"/>
    <property type="project" value="UniProtKB-KW"/>
</dbReference>
<keyword evidence="1" id="KW-0812">Transmembrane</keyword>
<proteinExistence type="predicted"/>
<keyword evidence="3" id="KW-0255">Endonuclease</keyword>
<keyword evidence="1" id="KW-1133">Transmembrane helix</keyword>
<feature type="domain" description="Endonuclease/exonuclease/phosphatase" evidence="2">
    <location>
        <begin position="113"/>
        <end position="313"/>
    </location>
</feature>
<sequence>MRLRLRAGVCLTAAVVALPAVVLTVARLIGGAHRQIAIVQAFAPWAIPAYLLVVLLLGALLVRPATHRPGRRPVATAATLAGLGLVLHVTWFAPSWWGSAPDPDPSAEPLTVMTANLRFGEAEAQDVADAVADHDVDLLVLQEVTPHVLAALEDAGIDTDLPHRAGEADRGALGTLVFSRSPVTDVRRLDTVMGSWAMTTAGLRVLAVHPAYPLDDRWGAELAIVRDAVEDEQPDLVAGDFNASPDHAPMRAILDTGLSDAAPLVNAGWQPTWPTAGFRGWPIPASVAIDHVLVGATMTATDTTTVTLDGTDHRALVAIVVRRAD</sequence>
<keyword evidence="3" id="KW-0378">Hydrolase</keyword>
<accession>A0A4S8NQM8</accession>
<reference evidence="3 4" key="1">
    <citation type="journal article" date="2009" name="Int. J. Syst. Evol. Microbiol.">
        <title>Nocardioides caeni sp. nov., isolated from wastewater.</title>
        <authorList>
            <person name="Yoon J.H."/>
            <person name="Kang S.J."/>
            <person name="Park S."/>
            <person name="Kim W."/>
            <person name="Oh T.K."/>
        </authorList>
    </citation>
    <scope>NUCLEOTIDE SEQUENCE [LARGE SCALE GENOMIC DNA]</scope>
    <source>
        <strain evidence="3 4">DSM 23134</strain>
    </source>
</reference>
<dbReference type="Proteomes" id="UP000307087">
    <property type="component" value="Unassembled WGS sequence"/>
</dbReference>
<dbReference type="OrthoDB" id="2340043at2"/>
<dbReference type="RefSeq" id="WP_136561774.1">
    <property type="nucleotide sequence ID" value="NZ_STGW01000002.1"/>
</dbReference>
<name>A0A4S8NQM8_9ACTN</name>
<evidence type="ECO:0000259" key="2">
    <source>
        <dbReference type="Pfam" id="PF03372"/>
    </source>
</evidence>
<keyword evidence="1" id="KW-0472">Membrane</keyword>
<feature type="transmembrane region" description="Helical" evidence="1">
    <location>
        <begin position="42"/>
        <end position="62"/>
    </location>
</feature>
<dbReference type="Gene3D" id="3.60.10.10">
    <property type="entry name" value="Endonuclease/exonuclease/phosphatase"/>
    <property type="match status" value="1"/>
</dbReference>
<dbReference type="Pfam" id="PF03372">
    <property type="entry name" value="Exo_endo_phos"/>
    <property type="match status" value="1"/>
</dbReference>
<dbReference type="EMBL" id="STGW01000002">
    <property type="protein sequence ID" value="THV17839.1"/>
    <property type="molecule type" value="Genomic_DNA"/>
</dbReference>
<comment type="caution">
    <text evidence="3">The sequence shown here is derived from an EMBL/GenBank/DDBJ whole genome shotgun (WGS) entry which is preliminary data.</text>
</comment>
<keyword evidence="4" id="KW-1185">Reference proteome</keyword>
<dbReference type="GO" id="GO:0004527">
    <property type="term" value="F:exonuclease activity"/>
    <property type="evidence" value="ECO:0007669"/>
    <property type="project" value="UniProtKB-KW"/>
</dbReference>
<evidence type="ECO:0000313" key="3">
    <source>
        <dbReference type="EMBL" id="THV17839.1"/>
    </source>
</evidence>
<protein>
    <submittedName>
        <fullName evidence="3">Endonuclease/exonuclease/phosphatase family protein</fullName>
    </submittedName>
</protein>
<feature type="transmembrane region" description="Helical" evidence="1">
    <location>
        <begin position="74"/>
        <end position="97"/>
    </location>
</feature>
<evidence type="ECO:0000256" key="1">
    <source>
        <dbReference type="SAM" id="Phobius"/>
    </source>
</evidence>
<keyword evidence="3" id="KW-0269">Exonuclease</keyword>